<evidence type="ECO:0000256" key="2">
    <source>
        <dbReference type="ARBA" id="ARBA00022598"/>
    </source>
</evidence>
<gene>
    <name evidence="6" type="ORF">MAM1_0218d08199</name>
</gene>
<dbReference type="PANTHER" id="PTHR24096:SF149">
    <property type="entry name" value="AMP-BINDING DOMAIN-CONTAINING PROTEIN-RELATED"/>
    <property type="match status" value="1"/>
</dbReference>
<dbReference type="OrthoDB" id="1898221at2759"/>
<keyword evidence="3" id="KW-0812">Transmembrane</keyword>
<evidence type="ECO:0000256" key="1">
    <source>
        <dbReference type="ARBA" id="ARBA00006432"/>
    </source>
</evidence>
<dbReference type="InterPro" id="IPR020845">
    <property type="entry name" value="AMP-binding_CS"/>
</dbReference>
<sequence>MVIHSTLPDIKVPETGVIQFLFKTNPHQIPENRKLLVDAFTGESLTYGKLKDNILRFAATLQDKFDFKRGDVVAIYSPNQYDYSVPLLGAVAAGGSTTPANPAYTPKELAYQLEMTKAKVLVAHPSNIELALAAANLVGLAKDHIFVFGSESVNGVLPYSQVFFNERRATPAEFTAQQAKESVAYLCFSSGTTGKSKGVMTTHSNITSNVLQYHTLDRAFVSADKDVALGVLPFFHIFGLTLLLHVALYLGIPLHVMPRFDLVQFCETVQKEKITFTALVPPIILLLAKNPLIDQYDLSSLKLVICGAAPLGVELSQQVKKRIPTMIVKQGYGLTETSPCAIVEPTDRVIDGSTGLLLSNMTAKIVDEEGKEVARGERGELWLKGPNIMKGYINNPEATADCIDQEGYFHSGDVALQDEHGHFYIVDRIKELIKYKGFQVPPAELEAILLNSPIIADCAVIGVYDADQATELPRGYITLNPGVPETEETANAIKKFVSDQVVHYKQLRSIKFIKEVPKSPSGKILRRILRDLAAEEEKLLKSKSKL</sequence>
<evidence type="ECO:0000259" key="4">
    <source>
        <dbReference type="Pfam" id="PF00501"/>
    </source>
</evidence>
<dbReference type="Pfam" id="PF13193">
    <property type="entry name" value="AMP-binding_C"/>
    <property type="match status" value="1"/>
</dbReference>
<accession>A0A0C9MMG1</accession>
<evidence type="ECO:0000256" key="3">
    <source>
        <dbReference type="SAM" id="Phobius"/>
    </source>
</evidence>
<dbReference type="Gene3D" id="3.40.50.12780">
    <property type="entry name" value="N-terminal domain of ligase-like"/>
    <property type="match status" value="1"/>
</dbReference>
<protein>
    <submittedName>
        <fullName evidence="6">4-coumarate-CoA ligase 2</fullName>
    </submittedName>
</protein>
<dbReference type="SUPFAM" id="SSF56801">
    <property type="entry name" value="Acetyl-CoA synthetase-like"/>
    <property type="match status" value="1"/>
</dbReference>
<dbReference type="AlphaFoldDB" id="A0A0C9MMG1"/>
<comment type="similarity">
    <text evidence="1">Belongs to the ATP-dependent AMP-binding enzyme family.</text>
</comment>
<dbReference type="FunFam" id="3.40.50.12780:FF:000003">
    <property type="entry name" value="Long-chain-fatty-acid--CoA ligase FadD"/>
    <property type="match status" value="1"/>
</dbReference>
<proteinExistence type="inferred from homology"/>
<feature type="transmembrane region" description="Helical" evidence="3">
    <location>
        <begin position="227"/>
        <end position="250"/>
    </location>
</feature>
<feature type="domain" description="AMP-binding enzyme C-terminal" evidence="5">
    <location>
        <begin position="444"/>
        <end position="523"/>
    </location>
</feature>
<dbReference type="Proteomes" id="UP000053815">
    <property type="component" value="Unassembled WGS sequence"/>
</dbReference>
<keyword evidence="3" id="KW-1133">Transmembrane helix</keyword>
<dbReference type="PROSITE" id="PS00455">
    <property type="entry name" value="AMP_BINDING"/>
    <property type="match status" value="1"/>
</dbReference>
<dbReference type="InterPro" id="IPR000873">
    <property type="entry name" value="AMP-dep_synth/lig_dom"/>
</dbReference>
<evidence type="ECO:0000313" key="6">
    <source>
        <dbReference type="EMBL" id="GAN08684.1"/>
    </source>
</evidence>
<keyword evidence="3" id="KW-0472">Membrane</keyword>
<dbReference type="InterPro" id="IPR045851">
    <property type="entry name" value="AMP-bd_C_sf"/>
</dbReference>
<dbReference type="GO" id="GO:0016405">
    <property type="term" value="F:CoA-ligase activity"/>
    <property type="evidence" value="ECO:0007669"/>
    <property type="project" value="TreeGrafter"/>
</dbReference>
<dbReference type="Gene3D" id="3.30.300.30">
    <property type="match status" value="1"/>
</dbReference>
<evidence type="ECO:0000313" key="7">
    <source>
        <dbReference type="Proteomes" id="UP000053815"/>
    </source>
</evidence>
<name>A0A0C9MMG1_9FUNG</name>
<dbReference type="PANTHER" id="PTHR24096">
    <property type="entry name" value="LONG-CHAIN-FATTY-ACID--COA LIGASE"/>
    <property type="match status" value="1"/>
</dbReference>
<organism evidence="6">
    <name type="scientific">Mucor ambiguus</name>
    <dbReference type="NCBI Taxonomy" id="91626"/>
    <lineage>
        <taxon>Eukaryota</taxon>
        <taxon>Fungi</taxon>
        <taxon>Fungi incertae sedis</taxon>
        <taxon>Mucoromycota</taxon>
        <taxon>Mucoromycotina</taxon>
        <taxon>Mucoromycetes</taxon>
        <taxon>Mucorales</taxon>
        <taxon>Mucorineae</taxon>
        <taxon>Mucoraceae</taxon>
        <taxon>Mucor</taxon>
    </lineage>
</organism>
<dbReference type="CDD" id="cd05911">
    <property type="entry name" value="Firefly_Luc_like"/>
    <property type="match status" value="1"/>
</dbReference>
<dbReference type="Pfam" id="PF00501">
    <property type="entry name" value="AMP-binding"/>
    <property type="match status" value="1"/>
</dbReference>
<evidence type="ECO:0000259" key="5">
    <source>
        <dbReference type="Pfam" id="PF13193"/>
    </source>
</evidence>
<dbReference type="EMBL" id="DF836507">
    <property type="protein sequence ID" value="GAN08684.1"/>
    <property type="molecule type" value="Genomic_DNA"/>
</dbReference>
<keyword evidence="7" id="KW-1185">Reference proteome</keyword>
<keyword evidence="2 6" id="KW-0436">Ligase</keyword>
<feature type="domain" description="AMP-dependent synthetase/ligase" evidence="4">
    <location>
        <begin position="29"/>
        <end position="392"/>
    </location>
</feature>
<reference evidence="6" key="1">
    <citation type="submission" date="2014-09" db="EMBL/GenBank/DDBJ databases">
        <title>Draft genome sequence of an oleaginous Mucoromycotina fungus Mucor ambiguus NBRC6742.</title>
        <authorList>
            <person name="Takeda I."/>
            <person name="Yamane N."/>
            <person name="Morita T."/>
            <person name="Tamano K."/>
            <person name="Machida M."/>
            <person name="Baker S."/>
            <person name="Koike H."/>
        </authorList>
    </citation>
    <scope>NUCLEOTIDE SEQUENCE</scope>
    <source>
        <strain evidence="6">NBRC 6742</strain>
    </source>
</reference>
<dbReference type="InterPro" id="IPR042099">
    <property type="entry name" value="ANL_N_sf"/>
</dbReference>
<dbReference type="STRING" id="91626.A0A0C9MMG1"/>
<dbReference type="InterPro" id="IPR025110">
    <property type="entry name" value="AMP-bd_C"/>
</dbReference>